<evidence type="ECO:0000256" key="3">
    <source>
        <dbReference type="ARBA" id="ARBA00022737"/>
    </source>
</evidence>
<feature type="region of interest" description="Disordered" evidence="6">
    <location>
        <begin position="1"/>
        <end position="46"/>
    </location>
</feature>
<feature type="compositionally biased region" description="Basic residues" evidence="6">
    <location>
        <begin position="20"/>
        <end position="32"/>
    </location>
</feature>
<gene>
    <name evidence="7" type="ORF">Cboi02_000429300</name>
</gene>
<dbReference type="InterPro" id="IPR015943">
    <property type="entry name" value="WD40/YVTN_repeat-like_dom_sf"/>
</dbReference>
<feature type="compositionally biased region" description="Low complexity" evidence="6">
    <location>
        <begin position="393"/>
        <end position="410"/>
    </location>
</feature>
<dbReference type="SMART" id="SM00320">
    <property type="entry name" value="WD40"/>
    <property type="match status" value="7"/>
</dbReference>
<reference evidence="7" key="1">
    <citation type="submission" date="2023-04" db="EMBL/GenBank/DDBJ databases">
        <title>Candida boidinii NBRC 10035.</title>
        <authorList>
            <person name="Ichikawa N."/>
            <person name="Sato H."/>
            <person name="Tonouchi N."/>
        </authorList>
    </citation>
    <scope>NUCLEOTIDE SEQUENCE</scope>
    <source>
        <strain evidence="7">NBRC 10035</strain>
    </source>
</reference>
<dbReference type="Gene3D" id="2.130.10.10">
    <property type="entry name" value="YVTN repeat-like/Quinoprotein amine dehydrogenase"/>
    <property type="match status" value="2"/>
</dbReference>
<dbReference type="PROSITE" id="PS50294">
    <property type="entry name" value="WD_REPEATS_REGION"/>
    <property type="match status" value="4"/>
</dbReference>
<dbReference type="GO" id="GO:0007165">
    <property type="term" value="P:signal transduction"/>
    <property type="evidence" value="ECO:0007669"/>
    <property type="project" value="UniProtKB-KW"/>
</dbReference>
<dbReference type="EMBL" id="BSXN01001688">
    <property type="protein sequence ID" value="GME74104.1"/>
    <property type="molecule type" value="Genomic_DNA"/>
</dbReference>
<dbReference type="InterPro" id="IPR020472">
    <property type="entry name" value="WD40_PAC1"/>
</dbReference>
<dbReference type="PROSITE" id="PS50082">
    <property type="entry name" value="WD_REPEATS_2"/>
    <property type="match status" value="4"/>
</dbReference>
<dbReference type="InterPro" id="IPR016346">
    <property type="entry name" value="G-protein_beta_1-5"/>
</dbReference>
<dbReference type="SUPFAM" id="SSF50978">
    <property type="entry name" value="WD40 repeat-like"/>
    <property type="match status" value="1"/>
</dbReference>
<dbReference type="CDD" id="cd00200">
    <property type="entry name" value="WD40"/>
    <property type="match status" value="1"/>
</dbReference>
<dbReference type="AlphaFoldDB" id="A0A9W6WI72"/>
<feature type="repeat" description="WD" evidence="5">
    <location>
        <begin position="211"/>
        <end position="251"/>
    </location>
</feature>
<comment type="caution">
    <text evidence="7">The sequence shown here is derived from an EMBL/GenBank/DDBJ whole genome shotgun (WGS) entry which is preliminary data.</text>
</comment>
<evidence type="ECO:0000256" key="4">
    <source>
        <dbReference type="ARBA" id="ARBA00023224"/>
    </source>
</evidence>
<keyword evidence="3" id="KW-0677">Repeat</keyword>
<keyword evidence="8" id="KW-1185">Reference proteome</keyword>
<feature type="compositionally biased region" description="Basic residues" evidence="6">
    <location>
        <begin position="1"/>
        <end position="11"/>
    </location>
</feature>
<evidence type="ECO:0000313" key="7">
    <source>
        <dbReference type="EMBL" id="GME74104.1"/>
    </source>
</evidence>
<sequence length="509" mass="56949">MIPARHYHHYNQHQQSHSQSHSHSHHHHHQNHPQKGQQQGLQQGEQQGANNQFSIDKLIQINNQLSSMIKIQQIDSKNLNLQLRKLKLKNIDSNLFEISHKNSNLINNEIHLKNYVTLKGHFNKILSCSWHPNNTNLLSCSQDGFLILWDAITGMKLKIIQSDDPYVTSSDISPNGKLIAVGGLANNCYVYSNASNNNTNNNNTGKLVSIFKGHKEYISDLSFVNNESIITCSGDKTCNLWDLNKGKQTQKFYGHVGDVLNLSINPIDKNTFITCSSDGYANLWDIRLNSKNFTRNFKVSSDCDSSVIQFFPDGNSFSCGLDNGLIKLIDLRSDGELAVYPISRVNAYMKQKRIQPTQGYTYYSNLYNPFEEITGNTNNHTNDINLKGLGIGNNNNNSNTMPPSSSRTNSVPGSPNLQNSNSFKLSPRSSIIQTMENTGVLSIDNSKSGRLLFASYSEFNEIIIWDTLNGKILGTLNGHTDNISNVKVSNDGLSIVTASRDNTLKIWSV</sequence>
<organism evidence="7 8">
    <name type="scientific">Candida boidinii</name>
    <name type="common">Yeast</name>
    <dbReference type="NCBI Taxonomy" id="5477"/>
    <lineage>
        <taxon>Eukaryota</taxon>
        <taxon>Fungi</taxon>
        <taxon>Dikarya</taxon>
        <taxon>Ascomycota</taxon>
        <taxon>Saccharomycotina</taxon>
        <taxon>Pichiomycetes</taxon>
        <taxon>Pichiales</taxon>
        <taxon>Pichiaceae</taxon>
        <taxon>Ogataea</taxon>
        <taxon>Ogataea/Candida clade</taxon>
    </lineage>
</organism>
<evidence type="ECO:0000256" key="1">
    <source>
        <dbReference type="ARBA" id="ARBA00009768"/>
    </source>
</evidence>
<feature type="compositionally biased region" description="Polar residues" evidence="6">
    <location>
        <begin position="411"/>
        <end position="423"/>
    </location>
</feature>
<protein>
    <submittedName>
        <fullName evidence="7">Unnamed protein product</fullName>
    </submittedName>
</protein>
<comment type="similarity">
    <text evidence="1">Belongs to the WD repeat G protein beta family.</text>
</comment>
<dbReference type="Proteomes" id="UP001165120">
    <property type="component" value="Unassembled WGS sequence"/>
</dbReference>
<dbReference type="Pfam" id="PF00400">
    <property type="entry name" value="WD40"/>
    <property type="match status" value="1"/>
</dbReference>
<dbReference type="Pfam" id="PF25391">
    <property type="entry name" value="WD40_Gbeta"/>
    <property type="match status" value="1"/>
</dbReference>
<feature type="repeat" description="WD" evidence="5">
    <location>
        <begin position="118"/>
        <end position="159"/>
    </location>
</feature>
<dbReference type="InterPro" id="IPR001632">
    <property type="entry name" value="WD40_G-protein_beta-like"/>
</dbReference>
<feature type="repeat" description="WD" evidence="5">
    <location>
        <begin position="476"/>
        <end position="509"/>
    </location>
</feature>
<accession>A0A9W6WI72</accession>
<evidence type="ECO:0000256" key="5">
    <source>
        <dbReference type="PROSITE-ProRule" id="PRU00221"/>
    </source>
</evidence>
<keyword evidence="4" id="KW-0807">Transducer</keyword>
<proteinExistence type="inferred from homology"/>
<dbReference type="PRINTS" id="PR00319">
    <property type="entry name" value="GPROTEINB"/>
</dbReference>
<evidence type="ECO:0000313" key="8">
    <source>
        <dbReference type="Proteomes" id="UP001165120"/>
    </source>
</evidence>
<dbReference type="PRINTS" id="PR00320">
    <property type="entry name" value="GPROTEINBRPT"/>
</dbReference>
<evidence type="ECO:0000256" key="2">
    <source>
        <dbReference type="ARBA" id="ARBA00022574"/>
    </source>
</evidence>
<name>A0A9W6WI72_CANBO</name>
<dbReference type="InterPro" id="IPR019775">
    <property type="entry name" value="WD40_repeat_CS"/>
</dbReference>
<dbReference type="PANTHER" id="PTHR19850">
    <property type="entry name" value="GUANINE NUCLEOTIDE-BINDING PROTEIN BETA G PROTEIN BETA"/>
    <property type="match status" value="1"/>
</dbReference>
<keyword evidence="2 5" id="KW-0853">WD repeat</keyword>
<dbReference type="InterPro" id="IPR001680">
    <property type="entry name" value="WD40_rpt"/>
</dbReference>
<feature type="region of interest" description="Disordered" evidence="6">
    <location>
        <begin position="387"/>
        <end position="423"/>
    </location>
</feature>
<dbReference type="PROSITE" id="PS00678">
    <property type="entry name" value="WD_REPEATS_1"/>
    <property type="match status" value="1"/>
</dbReference>
<feature type="repeat" description="WD" evidence="5">
    <location>
        <begin position="252"/>
        <end position="294"/>
    </location>
</feature>
<dbReference type="InterPro" id="IPR036322">
    <property type="entry name" value="WD40_repeat_dom_sf"/>
</dbReference>
<feature type="compositionally biased region" description="Low complexity" evidence="6">
    <location>
        <begin position="33"/>
        <end position="46"/>
    </location>
</feature>
<evidence type="ECO:0000256" key="6">
    <source>
        <dbReference type="SAM" id="MobiDB-lite"/>
    </source>
</evidence>